<accession>A0A9X3CJM0</accession>
<evidence type="ECO:0000313" key="2">
    <source>
        <dbReference type="EMBL" id="MCW8344597.1"/>
    </source>
</evidence>
<keyword evidence="1" id="KW-0812">Transmembrane</keyword>
<reference evidence="2" key="1">
    <citation type="submission" date="2022-02" db="EMBL/GenBank/DDBJ databases">
        <title>Vibrio sp. nov, a new bacterium isolated from seawater.</title>
        <authorList>
            <person name="Yuan Y."/>
        </authorList>
    </citation>
    <scope>NUCLEOTIDE SEQUENCE</scope>
    <source>
        <strain evidence="2">ZSDZ65</strain>
    </source>
</reference>
<sequence>MTNLMQKFINVRKCLAWLVVIDYCLIGFYVYLVTSLLYVDVFIIGILLALYNILLVTFVVHQPAGFLSFERDKHLVIPICFATFLGCSIVVLTLFW</sequence>
<feature type="transmembrane region" description="Helical" evidence="1">
    <location>
        <begin position="75"/>
        <end position="95"/>
    </location>
</feature>
<keyword evidence="1" id="KW-0472">Membrane</keyword>
<gene>
    <name evidence="2" type="ORF">MD535_00955</name>
</gene>
<evidence type="ECO:0000256" key="1">
    <source>
        <dbReference type="SAM" id="Phobius"/>
    </source>
</evidence>
<protein>
    <submittedName>
        <fullName evidence="2">Uncharacterized protein</fullName>
    </submittedName>
</protein>
<dbReference type="EMBL" id="JAKRRY010000001">
    <property type="protein sequence ID" value="MCW8344597.1"/>
    <property type="molecule type" value="Genomic_DNA"/>
</dbReference>
<dbReference type="Proteomes" id="UP001155587">
    <property type="component" value="Unassembled WGS sequence"/>
</dbReference>
<keyword evidence="1" id="KW-1133">Transmembrane helix</keyword>
<organism evidence="2 3">
    <name type="scientific">Vibrio qingdaonensis</name>
    <dbReference type="NCBI Taxonomy" id="2829491"/>
    <lineage>
        <taxon>Bacteria</taxon>
        <taxon>Pseudomonadati</taxon>
        <taxon>Pseudomonadota</taxon>
        <taxon>Gammaproteobacteria</taxon>
        <taxon>Vibrionales</taxon>
        <taxon>Vibrionaceae</taxon>
        <taxon>Vibrio</taxon>
    </lineage>
</organism>
<comment type="caution">
    <text evidence="2">The sequence shown here is derived from an EMBL/GenBank/DDBJ whole genome shotgun (WGS) entry which is preliminary data.</text>
</comment>
<feature type="transmembrane region" description="Helical" evidence="1">
    <location>
        <begin position="38"/>
        <end position="60"/>
    </location>
</feature>
<keyword evidence="3" id="KW-1185">Reference proteome</keyword>
<feature type="transmembrane region" description="Helical" evidence="1">
    <location>
        <begin position="14"/>
        <end position="32"/>
    </location>
</feature>
<dbReference type="RefSeq" id="WP_265673021.1">
    <property type="nucleotide sequence ID" value="NZ_JAKRRY010000001.1"/>
</dbReference>
<dbReference type="AlphaFoldDB" id="A0A9X3CJM0"/>
<proteinExistence type="predicted"/>
<name>A0A9X3CJM0_9VIBR</name>
<evidence type="ECO:0000313" key="3">
    <source>
        <dbReference type="Proteomes" id="UP001155587"/>
    </source>
</evidence>